<gene>
    <name evidence="1" type="ORF">RHMOL_Rhmol09G0141300</name>
</gene>
<sequence length="186" mass="20236">MTVRRALEAVREFSEIRVSSLVHTDNSSSGDSISHWGAPDHGYFKLNCDIAIKKDGHEAAFAVVQRDWNGQMVNGNMSSVKVSSPLQGELLALRFACGMVKTLGLLGAVIESDNQVAIKLSVSELDPPWEVASVVMDIRDLVSRDGARNFTTRGRPWATIPTGPSLAPSLLVRDVGVCLRWMEEGS</sequence>
<evidence type="ECO:0000313" key="2">
    <source>
        <dbReference type="Proteomes" id="UP001062846"/>
    </source>
</evidence>
<dbReference type="Proteomes" id="UP001062846">
    <property type="component" value="Chromosome 9"/>
</dbReference>
<evidence type="ECO:0000313" key="1">
    <source>
        <dbReference type="EMBL" id="KAI8538927.1"/>
    </source>
</evidence>
<organism evidence="1 2">
    <name type="scientific">Rhododendron molle</name>
    <name type="common">Chinese azalea</name>
    <name type="synonym">Azalea mollis</name>
    <dbReference type="NCBI Taxonomy" id="49168"/>
    <lineage>
        <taxon>Eukaryota</taxon>
        <taxon>Viridiplantae</taxon>
        <taxon>Streptophyta</taxon>
        <taxon>Embryophyta</taxon>
        <taxon>Tracheophyta</taxon>
        <taxon>Spermatophyta</taxon>
        <taxon>Magnoliopsida</taxon>
        <taxon>eudicotyledons</taxon>
        <taxon>Gunneridae</taxon>
        <taxon>Pentapetalae</taxon>
        <taxon>asterids</taxon>
        <taxon>Ericales</taxon>
        <taxon>Ericaceae</taxon>
        <taxon>Ericoideae</taxon>
        <taxon>Rhodoreae</taxon>
        <taxon>Rhododendron</taxon>
    </lineage>
</organism>
<comment type="caution">
    <text evidence="1">The sequence shown here is derived from an EMBL/GenBank/DDBJ whole genome shotgun (WGS) entry which is preliminary data.</text>
</comment>
<protein>
    <submittedName>
        <fullName evidence="1">Uncharacterized protein</fullName>
    </submittedName>
</protein>
<keyword evidence="2" id="KW-1185">Reference proteome</keyword>
<dbReference type="EMBL" id="CM046396">
    <property type="protein sequence ID" value="KAI8538927.1"/>
    <property type="molecule type" value="Genomic_DNA"/>
</dbReference>
<accession>A0ACC0MDA4</accession>
<reference evidence="1" key="1">
    <citation type="submission" date="2022-02" db="EMBL/GenBank/DDBJ databases">
        <title>Plant Genome Project.</title>
        <authorList>
            <person name="Zhang R.-G."/>
        </authorList>
    </citation>
    <scope>NUCLEOTIDE SEQUENCE</scope>
    <source>
        <strain evidence="1">AT1</strain>
    </source>
</reference>
<proteinExistence type="predicted"/>
<name>A0ACC0MDA4_RHOML</name>